<dbReference type="AlphaFoldDB" id="B2A2W1"/>
<dbReference type="PRINTS" id="PR00326">
    <property type="entry name" value="GTP1OBG"/>
</dbReference>
<keyword evidence="2" id="KW-0812">Transmembrane</keyword>
<accession>B2A2W1</accession>
<dbReference type="Proteomes" id="UP000001683">
    <property type="component" value="Chromosome"/>
</dbReference>
<feature type="transmembrane region" description="Helical" evidence="2">
    <location>
        <begin position="406"/>
        <end position="428"/>
    </location>
</feature>
<name>B2A2W1_NATTJ</name>
<dbReference type="eggNOG" id="COG0370">
    <property type="taxonomic scope" value="Bacteria"/>
</dbReference>
<evidence type="ECO:0000259" key="3">
    <source>
        <dbReference type="PROSITE" id="PS51711"/>
    </source>
</evidence>
<dbReference type="InterPro" id="IPR011640">
    <property type="entry name" value="Fe2_transport_prot_B_C"/>
</dbReference>
<reference evidence="4 5" key="1">
    <citation type="submission" date="2008-04" db="EMBL/GenBank/DDBJ databases">
        <title>Complete sequence of chromosome of Natranaerobius thermophilus JW/NM-WN-LF.</title>
        <authorList>
            <consortium name="US DOE Joint Genome Institute"/>
            <person name="Copeland A."/>
            <person name="Lucas S."/>
            <person name="Lapidus A."/>
            <person name="Glavina del Rio T."/>
            <person name="Dalin E."/>
            <person name="Tice H."/>
            <person name="Bruce D."/>
            <person name="Goodwin L."/>
            <person name="Pitluck S."/>
            <person name="Chertkov O."/>
            <person name="Brettin T."/>
            <person name="Detter J.C."/>
            <person name="Han C."/>
            <person name="Kuske C.R."/>
            <person name="Schmutz J."/>
            <person name="Larimer F."/>
            <person name="Land M."/>
            <person name="Hauser L."/>
            <person name="Kyrpides N."/>
            <person name="Lykidis A."/>
            <person name="Mesbah N.M."/>
            <person name="Wiegel J."/>
        </authorList>
    </citation>
    <scope>NUCLEOTIDE SEQUENCE [LARGE SCALE GENOMIC DNA]</scope>
    <source>
        <strain evidence="5">ATCC BAA-1301 / DSM 18059 / JW/NM-WN-LF</strain>
    </source>
</reference>
<keyword evidence="5" id="KW-1185">Reference proteome</keyword>
<dbReference type="PANTHER" id="PTHR43185:SF1">
    <property type="entry name" value="FE(2+) TRANSPORTER FEOB"/>
    <property type="match status" value="1"/>
</dbReference>
<evidence type="ECO:0000313" key="5">
    <source>
        <dbReference type="Proteomes" id="UP000001683"/>
    </source>
</evidence>
<evidence type="ECO:0000256" key="1">
    <source>
        <dbReference type="SAM" id="MobiDB-lite"/>
    </source>
</evidence>
<keyword evidence="2" id="KW-0472">Membrane</keyword>
<feature type="transmembrane region" description="Helical" evidence="2">
    <location>
        <begin position="434"/>
        <end position="455"/>
    </location>
</feature>
<dbReference type="OrthoDB" id="9809127at2"/>
<feature type="transmembrane region" description="Helical" evidence="2">
    <location>
        <begin position="298"/>
        <end position="321"/>
    </location>
</feature>
<feature type="transmembrane region" description="Helical" evidence="2">
    <location>
        <begin position="593"/>
        <end position="615"/>
    </location>
</feature>
<dbReference type="EMBL" id="CP001034">
    <property type="protein sequence ID" value="ACB86329.1"/>
    <property type="molecule type" value="Genomic_DNA"/>
</dbReference>
<dbReference type="GO" id="GO:0005525">
    <property type="term" value="F:GTP binding"/>
    <property type="evidence" value="ECO:0007669"/>
    <property type="project" value="InterPro"/>
</dbReference>
<evidence type="ECO:0000256" key="2">
    <source>
        <dbReference type="SAM" id="Phobius"/>
    </source>
</evidence>
<dbReference type="Gene3D" id="3.40.50.300">
    <property type="entry name" value="P-loop containing nucleotide triphosphate hydrolases"/>
    <property type="match status" value="1"/>
</dbReference>
<dbReference type="InterPro" id="IPR006073">
    <property type="entry name" value="GTP-bd"/>
</dbReference>
<feature type="transmembrane region" description="Helical" evidence="2">
    <location>
        <begin position="333"/>
        <end position="352"/>
    </location>
</feature>
<feature type="transmembrane region" description="Helical" evidence="2">
    <location>
        <begin position="565"/>
        <end position="586"/>
    </location>
</feature>
<keyword evidence="2" id="KW-1133">Transmembrane helix</keyword>
<dbReference type="RefSeq" id="WP_012449162.1">
    <property type="nucleotide sequence ID" value="NC_010718.1"/>
</dbReference>
<reference evidence="4 5" key="2">
    <citation type="journal article" date="2011" name="J. Bacteriol.">
        <title>Complete genome sequence of the anaerobic, halophilic alkalithermophile Natranaerobius thermophilus JW/NM-WN-LF.</title>
        <authorList>
            <person name="Zhao B."/>
            <person name="Mesbah N.M."/>
            <person name="Dalin E."/>
            <person name="Goodwin L."/>
            <person name="Nolan M."/>
            <person name="Pitluck S."/>
            <person name="Chertkov O."/>
            <person name="Brettin T.S."/>
            <person name="Han J."/>
            <person name="Larimer F.W."/>
            <person name="Land M.L."/>
            <person name="Hauser L."/>
            <person name="Kyrpides N."/>
            <person name="Wiegel J."/>
        </authorList>
    </citation>
    <scope>NUCLEOTIDE SEQUENCE [LARGE SCALE GENOMIC DNA]</scope>
    <source>
        <strain evidence="5">ATCC BAA-1301 / DSM 18059 / JW/NM-WN-LF</strain>
    </source>
</reference>
<dbReference type="InterPro" id="IPR027417">
    <property type="entry name" value="P-loop_NTPase"/>
</dbReference>
<dbReference type="PANTHER" id="PTHR43185">
    <property type="entry name" value="FERROUS IRON TRANSPORT PROTEIN B"/>
    <property type="match status" value="1"/>
</dbReference>
<dbReference type="GO" id="GO:0005886">
    <property type="term" value="C:plasma membrane"/>
    <property type="evidence" value="ECO:0007669"/>
    <property type="project" value="TreeGrafter"/>
</dbReference>
<proteinExistence type="predicted"/>
<feature type="region of interest" description="Disordered" evidence="1">
    <location>
        <begin position="196"/>
        <end position="221"/>
    </location>
</feature>
<dbReference type="Pfam" id="PF02421">
    <property type="entry name" value="FeoB_N"/>
    <property type="match status" value="2"/>
</dbReference>
<sequence length="620" mass="67271">MSDKHSKKDNVLLIGPPNVGKSVIFSNLTGLNISIANYVGTTVEYTVGELQLDSKTANLIDVPGTYTLEATNDAERVAVDMLRGEAKSQSANHCHNEGGLTDVSVDKKPAAVICVIDAYNLESSIYLLLQVLQYKIPTVAVLNRIDLIEERGEQIDISSLSHFLGVPVVPSVAVEKKGTEEIKKTLLASLQAGVSSVDSKSQEKPSPNDNQKAESWNLKNLPDDPQELWSIAEYINEKAKKKKPESQKSKRQLWGDLLVKPWPGLPLSILILATIFGIVVGVGMGIRQYLLLPLFRDLIIPSVVYVVEGLIPEGLVLNVLIGEYGLLVKGLEWPFTLVLPYVISFYAALSVMEDSGYLPRLGGLLDGILNKFGLPGSSVVPLLLGYGCGIPAIMATRSLNSHKERLTVSTLVCLAIPCVAQSGAFIALLAERSIFVLLAVFLFSLLIIFLAGITLDKVLAGSRPYTIMEIPELLVPRGEVVFKKVWLRIKNYIVDGALPMIGIIGIAALLYESGVMTFLGELLSPLVVTWLQLPAEASTPLVLGVFRRELTVIPLIEMDLTTLQLFTGAVVGLFYVPCVAIIAALAREFNFKTAFFILLLTGFLAFFAGGVIARIGGLFV</sequence>
<dbReference type="KEGG" id="nth:Nther_2779"/>
<dbReference type="GO" id="GO:0015093">
    <property type="term" value="F:ferrous iron transmembrane transporter activity"/>
    <property type="evidence" value="ECO:0007669"/>
    <property type="project" value="InterPro"/>
</dbReference>
<feature type="transmembrane region" description="Helical" evidence="2">
    <location>
        <begin position="492"/>
        <end position="511"/>
    </location>
</feature>
<feature type="compositionally biased region" description="Polar residues" evidence="1">
    <location>
        <begin position="196"/>
        <end position="218"/>
    </location>
</feature>
<dbReference type="STRING" id="457570.Nther_2779"/>
<gene>
    <name evidence="4" type="ordered locus">Nther_2779</name>
</gene>
<dbReference type="Pfam" id="PF07670">
    <property type="entry name" value="Gate"/>
    <property type="match status" value="2"/>
</dbReference>
<protein>
    <submittedName>
        <fullName evidence="4">Small GTP-binding protein</fullName>
    </submittedName>
</protein>
<feature type="domain" description="FeoB-type G" evidence="3">
    <location>
        <begin position="8"/>
        <end position="192"/>
    </location>
</feature>
<dbReference type="InterPro" id="IPR030389">
    <property type="entry name" value="G_FEOB_dom"/>
</dbReference>
<dbReference type="HOGENOM" id="CLU_013350_6_0_9"/>
<dbReference type="InterPro" id="IPR050860">
    <property type="entry name" value="FeoB_GTPase"/>
</dbReference>
<dbReference type="PROSITE" id="PS51711">
    <property type="entry name" value="G_FEOB"/>
    <property type="match status" value="1"/>
</dbReference>
<feature type="transmembrane region" description="Helical" evidence="2">
    <location>
        <begin position="372"/>
        <end position="394"/>
    </location>
</feature>
<dbReference type="SUPFAM" id="SSF52540">
    <property type="entry name" value="P-loop containing nucleoside triphosphate hydrolases"/>
    <property type="match status" value="1"/>
</dbReference>
<dbReference type="InParanoid" id="B2A2W1"/>
<dbReference type="InterPro" id="IPR011642">
    <property type="entry name" value="Gate_dom"/>
</dbReference>
<dbReference type="Pfam" id="PF07664">
    <property type="entry name" value="FeoB_C"/>
    <property type="match status" value="1"/>
</dbReference>
<feature type="transmembrane region" description="Helical" evidence="2">
    <location>
        <begin position="267"/>
        <end position="286"/>
    </location>
</feature>
<evidence type="ECO:0000313" key="4">
    <source>
        <dbReference type="EMBL" id="ACB86329.1"/>
    </source>
</evidence>
<organism evidence="4 5">
    <name type="scientific">Natranaerobius thermophilus (strain ATCC BAA-1301 / DSM 18059 / JW/NM-WN-LF)</name>
    <dbReference type="NCBI Taxonomy" id="457570"/>
    <lineage>
        <taxon>Bacteria</taxon>
        <taxon>Bacillati</taxon>
        <taxon>Bacillota</taxon>
        <taxon>Clostridia</taxon>
        <taxon>Natranaerobiales</taxon>
        <taxon>Natranaerobiaceae</taxon>
        <taxon>Natranaerobius</taxon>
    </lineage>
</organism>